<evidence type="ECO:0008006" key="3">
    <source>
        <dbReference type="Google" id="ProtNLM"/>
    </source>
</evidence>
<accession>A0ABV6IDV3</accession>
<reference evidence="1 2" key="1">
    <citation type="submission" date="2024-09" db="EMBL/GenBank/DDBJ databases">
        <authorList>
            <person name="Sun Q."/>
            <person name="Mori K."/>
        </authorList>
    </citation>
    <scope>NUCLEOTIDE SEQUENCE [LARGE SCALE GENOMIC DNA]</scope>
    <source>
        <strain evidence="1 2">CCM 8677</strain>
    </source>
</reference>
<keyword evidence="2" id="KW-1185">Reference proteome</keyword>
<name>A0ABV6IDV3_9BURK</name>
<dbReference type="SUPFAM" id="SSF69279">
    <property type="entry name" value="Phage tail proteins"/>
    <property type="match status" value="1"/>
</dbReference>
<protein>
    <recommendedName>
        <fullName evidence="3">Tip attachment protein J domain-containing protein</fullName>
    </recommendedName>
</protein>
<evidence type="ECO:0000313" key="1">
    <source>
        <dbReference type="EMBL" id="MFC0349680.1"/>
    </source>
</evidence>
<evidence type="ECO:0000313" key="2">
    <source>
        <dbReference type="Proteomes" id="UP001589844"/>
    </source>
</evidence>
<proteinExistence type="predicted"/>
<dbReference type="EMBL" id="JBHLXJ010000008">
    <property type="protein sequence ID" value="MFC0349680.1"/>
    <property type="molecule type" value="Genomic_DNA"/>
</dbReference>
<sequence>MMGDFDLRFKAPLVTTHPVDLRFNSGDDVAPENKVVLTAAIDAPTLTAVVYKVVNVAMAASIEAPTMNSQVSFNNAVYRGPVGKAVSAWTKSQNLNIQSTDKSEKPKNVKRHIESYVSNAMSKLRTVDILIFNARTKKSDRSISWQATKSVGTGSSSAYASLAKSNRYRALVWDQAVRVNKISASLHVDLLQLPSVKNLTNWYRAIAKQRTSVDPFSIAQIRQSQRMIQWDQGKKPNYGRYVRPVDPTLPDGYKPPLGNAVALLFKEAATTDTNVLFGIRQTAPAKVVIPSKRTYIVINNVELRRVDGNHLLPDVSLTMNIDMDSWTWAFSASMPASALSLVEPDALGDPVVLEARINGQSYLLLAEGISRDRTFGNSSITVSGRGQSAMLADPYSPILSFRNSEERTAQQLMQDVLQTNGVTLGWSIDWRIDDWLVPAGAWSHQGSYMAACTAIAAAAGAFIQPDPVGKTLRVRKRVPVKPWELSGATPDIELPLAAVVKESVNWIQLPSYNSIHISGSSIGGVNGHVRRAGSAGDMEAPMIVDALITSEIAVRQRGIAELANTGPSAIYSLAFPVFPEVGIIDPGTIIRYVDTHNLTGIVSGVSIAAQGSTVRQTIELQTYG</sequence>
<dbReference type="Proteomes" id="UP001589844">
    <property type="component" value="Unassembled WGS sequence"/>
</dbReference>
<comment type="caution">
    <text evidence="1">The sequence shown here is derived from an EMBL/GenBank/DDBJ whole genome shotgun (WGS) entry which is preliminary data.</text>
</comment>
<organism evidence="1 2">
    <name type="scientific">Undibacterium danionis</name>
    <dbReference type="NCBI Taxonomy" id="1812100"/>
    <lineage>
        <taxon>Bacteria</taxon>
        <taxon>Pseudomonadati</taxon>
        <taxon>Pseudomonadota</taxon>
        <taxon>Betaproteobacteria</taxon>
        <taxon>Burkholderiales</taxon>
        <taxon>Oxalobacteraceae</taxon>
        <taxon>Undibacterium</taxon>
    </lineage>
</organism>
<gene>
    <name evidence="1" type="ORF">ACFFJH_07660</name>
</gene>
<dbReference type="RefSeq" id="WP_390211431.1">
    <property type="nucleotide sequence ID" value="NZ_JBHLXJ010000008.1"/>
</dbReference>